<evidence type="ECO:0000313" key="1">
    <source>
        <dbReference type="EMBL" id="ETK04097.1"/>
    </source>
</evidence>
<dbReference type="EMBL" id="AYYC01000702">
    <property type="protein sequence ID" value="ETK04097.1"/>
    <property type="molecule type" value="Genomic_DNA"/>
</dbReference>
<protein>
    <submittedName>
        <fullName evidence="1">Uncharacterized protein</fullName>
    </submittedName>
</protein>
<dbReference type="PATRIC" id="fig|1410950.3.peg.1582"/>
<organism evidence="1 2">
    <name type="scientific">Tannerella sp. oral taxon BU063 isolate Cell 5</name>
    <dbReference type="NCBI Taxonomy" id="1410950"/>
    <lineage>
        <taxon>Bacteria</taxon>
        <taxon>Pseudomonadati</taxon>
        <taxon>Bacteroidota</taxon>
        <taxon>Bacteroidia</taxon>
        <taxon>Bacteroidales</taxon>
        <taxon>Tannerellaceae</taxon>
        <taxon>Tannerella</taxon>
    </lineage>
</organism>
<dbReference type="Proteomes" id="UP000018872">
    <property type="component" value="Unassembled WGS sequence"/>
</dbReference>
<dbReference type="AlphaFoldDB" id="W2CCB6"/>
<evidence type="ECO:0000313" key="2">
    <source>
        <dbReference type="Proteomes" id="UP000018872"/>
    </source>
</evidence>
<reference evidence="1 2" key="1">
    <citation type="submission" date="2013-11" db="EMBL/GenBank/DDBJ databases">
        <title>Single cell genomics of uncultured Tannerella BU063 (oral taxon 286).</title>
        <authorList>
            <person name="Beall C.J."/>
            <person name="Campbell A.G."/>
            <person name="Griffen A.L."/>
            <person name="Podar M."/>
            <person name="Leys E.J."/>
        </authorList>
    </citation>
    <scope>NUCLEOTIDE SEQUENCE [LARGE SCALE GENOMIC DNA]</scope>
    <source>
        <strain evidence="1">Cell 5</strain>
    </source>
</reference>
<sequence length="52" mass="5979">MMLRPFAADFFGEQGLQESDLHLQQDKMAVKEKDKGNYGKVAICFPLRLFSE</sequence>
<proteinExistence type="predicted"/>
<accession>W2CCB6</accession>
<name>W2CCB6_9BACT</name>
<comment type="caution">
    <text evidence="1">The sequence shown here is derived from an EMBL/GenBank/DDBJ whole genome shotgun (WGS) entry which is preliminary data.</text>
</comment>
<gene>
    <name evidence="1" type="ORF">T229_10785</name>
</gene>